<comment type="similarity">
    <text evidence="1">Belongs to the LysR transcriptional regulatory family.</text>
</comment>
<name>A0A2P8ERR9_9GAMM</name>
<dbReference type="InterPro" id="IPR036390">
    <property type="entry name" value="WH_DNA-bd_sf"/>
</dbReference>
<dbReference type="PANTHER" id="PTHR30419">
    <property type="entry name" value="HTH-TYPE TRANSCRIPTIONAL REGULATOR YBHD"/>
    <property type="match status" value="1"/>
</dbReference>
<keyword evidence="2" id="KW-0805">Transcription regulation</keyword>
<protein>
    <submittedName>
        <fullName evidence="6">DNA-binding transcriptional LysR family regulator</fullName>
    </submittedName>
</protein>
<dbReference type="Gene3D" id="3.40.190.290">
    <property type="match status" value="1"/>
</dbReference>
<keyword evidence="3 6" id="KW-0238">DNA-binding</keyword>
<dbReference type="Pfam" id="PF00126">
    <property type="entry name" value="HTH_1"/>
    <property type="match status" value="1"/>
</dbReference>
<gene>
    <name evidence="6" type="ORF">CLV44_1193</name>
</gene>
<reference evidence="6 7" key="1">
    <citation type="submission" date="2018-03" db="EMBL/GenBank/DDBJ databases">
        <title>Genomic Encyclopedia of Archaeal and Bacterial Type Strains, Phase II (KMG-II): from individual species to whole genera.</title>
        <authorList>
            <person name="Goeker M."/>
        </authorList>
    </citation>
    <scope>NUCLEOTIDE SEQUENCE [LARGE SCALE GENOMIC DNA]</scope>
    <source>
        <strain evidence="6 7">DSM 17586</strain>
    </source>
</reference>
<evidence type="ECO:0000313" key="6">
    <source>
        <dbReference type="EMBL" id="PSL12169.1"/>
    </source>
</evidence>
<evidence type="ECO:0000259" key="5">
    <source>
        <dbReference type="PROSITE" id="PS50931"/>
    </source>
</evidence>
<proteinExistence type="inferred from homology"/>
<dbReference type="OrthoDB" id="570111at2"/>
<dbReference type="SUPFAM" id="SSF53850">
    <property type="entry name" value="Periplasmic binding protein-like II"/>
    <property type="match status" value="1"/>
</dbReference>
<comment type="caution">
    <text evidence="6">The sequence shown here is derived from an EMBL/GenBank/DDBJ whole genome shotgun (WGS) entry which is preliminary data.</text>
</comment>
<evidence type="ECO:0000313" key="7">
    <source>
        <dbReference type="Proteomes" id="UP000242133"/>
    </source>
</evidence>
<dbReference type="AlphaFoldDB" id="A0A2P8ERR9"/>
<dbReference type="GO" id="GO:0003700">
    <property type="term" value="F:DNA-binding transcription factor activity"/>
    <property type="evidence" value="ECO:0007669"/>
    <property type="project" value="InterPro"/>
</dbReference>
<sequence length="296" mass="32879">MRLDPTSLRLFIRVLETGTIAGAAQQEHIAASAISKRISELEDCLNTRLLMRTNRGVEGTPAGQVLAQFSRGVLHQLDDVYARMHEYSHGVRGEVRIVANISAITQFLPAQLKAFLDQHPLIQIQLEEKISSAIIDTVAQNKADIGIFTEVLGNTDNLDIHPYQSDQLVVITATQHPLAGTDTLHFADTLDFDYVGLHTGSAINNKLLHAAAAVGKPFKMRIQVTSYEALLRMVEQGLGIGIMPLDIARPYLKTGRIHRIRLADPWARRHLKLCTNNQHPMSQATRRLLDHLILSS</sequence>
<organism evidence="6 7">
    <name type="scientific">Marinobacterium halophilum</name>
    <dbReference type="NCBI Taxonomy" id="267374"/>
    <lineage>
        <taxon>Bacteria</taxon>
        <taxon>Pseudomonadati</taxon>
        <taxon>Pseudomonadota</taxon>
        <taxon>Gammaproteobacteria</taxon>
        <taxon>Oceanospirillales</taxon>
        <taxon>Oceanospirillaceae</taxon>
        <taxon>Marinobacterium</taxon>
    </lineage>
</organism>
<dbReference type="InterPro" id="IPR036388">
    <property type="entry name" value="WH-like_DNA-bd_sf"/>
</dbReference>
<keyword evidence="7" id="KW-1185">Reference proteome</keyword>
<dbReference type="InterPro" id="IPR000847">
    <property type="entry name" value="LysR_HTH_N"/>
</dbReference>
<dbReference type="InterPro" id="IPR050950">
    <property type="entry name" value="HTH-type_LysR_regulators"/>
</dbReference>
<dbReference type="InterPro" id="IPR005119">
    <property type="entry name" value="LysR_subst-bd"/>
</dbReference>
<evidence type="ECO:0000256" key="3">
    <source>
        <dbReference type="ARBA" id="ARBA00023125"/>
    </source>
</evidence>
<dbReference type="GO" id="GO:0003677">
    <property type="term" value="F:DNA binding"/>
    <property type="evidence" value="ECO:0007669"/>
    <property type="project" value="UniProtKB-KW"/>
</dbReference>
<evidence type="ECO:0000256" key="2">
    <source>
        <dbReference type="ARBA" id="ARBA00023015"/>
    </source>
</evidence>
<dbReference type="Proteomes" id="UP000242133">
    <property type="component" value="Unassembled WGS sequence"/>
</dbReference>
<evidence type="ECO:0000256" key="1">
    <source>
        <dbReference type="ARBA" id="ARBA00009437"/>
    </source>
</evidence>
<dbReference type="Pfam" id="PF03466">
    <property type="entry name" value="LysR_substrate"/>
    <property type="match status" value="1"/>
</dbReference>
<dbReference type="RefSeq" id="WP_106592571.1">
    <property type="nucleotide sequence ID" value="NZ_PYGI01000019.1"/>
</dbReference>
<accession>A0A2P8ERR9</accession>
<keyword evidence="4" id="KW-0804">Transcription</keyword>
<dbReference type="GO" id="GO:0005829">
    <property type="term" value="C:cytosol"/>
    <property type="evidence" value="ECO:0007669"/>
    <property type="project" value="TreeGrafter"/>
</dbReference>
<dbReference type="CDD" id="cd08421">
    <property type="entry name" value="PBP2_LTTR_like_1"/>
    <property type="match status" value="1"/>
</dbReference>
<dbReference type="Gene3D" id="1.10.10.10">
    <property type="entry name" value="Winged helix-like DNA-binding domain superfamily/Winged helix DNA-binding domain"/>
    <property type="match status" value="1"/>
</dbReference>
<evidence type="ECO:0000256" key="4">
    <source>
        <dbReference type="ARBA" id="ARBA00023163"/>
    </source>
</evidence>
<dbReference type="EMBL" id="PYGI01000019">
    <property type="protein sequence ID" value="PSL12169.1"/>
    <property type="molecule type" value="Genomic_DNA"/>
</dbReference>
<feature type="domain" description="HTH lysR-type" evidence="5">
    <location>
        <begin position="3"/>
        <end position="60"/>
    </location>
</feature>
<dbReference type="SUPFAM" id="SSF46785">
    <property type="entry name" value="Winged helix' DNA-binding domain"/>
    <property type="match status" value="1"/>
</dbReference>
<dbReference type="PROSITE" id="PS50931">
    <property type="entry name" value="HTH_LYSR"/>
    <property type="match status" value="1"/>
</dbReference>
<dbReference type="PANTHER" id="PTHR30419:SF2">
    <property type="entry name" value="LYSR FAMILY TRANSCRIPTIONAL REGULATOR"/>
    <property type="match status" value="1"/>
</dbReference>